<proteinExistence type="predicted"/>
<dbReference type="AlphaFoldDB" id="B7PT48"/>
<evidence type="ECO:0000313" key="2">
    <source>
        <dbReference type="EMBL" id="EEC09770.1"/>
    </source>
</evidence>
<accession>B7PT48</accession>
<evidence type="ECO:0000313" key="3">
    <source>
        <dbReference type="EnsemblMetazoa" id="ISCW008452-PA"/>
    </source>
</evidence>
<feature type="region of interest" description="Disordered" evidence="1">
    <location>
        <begin position="1"/>
        <end position="124"/>
    </location>
</feature>
<name>B7PT48_IXOSC</name>
<dbReference type="PaxDb" id="6945-B7PT48"/>
<feature type="compositionally biased region" description="Basic and acidic residues" evidence="1">
    <location>
        <begin position="12"/>
        <end position="27"/>
    </location>
</feature>
<feature type="compositionally biased region" description="Pro residues" evidence="1">
    <location>
        <begin position="1"/>
        <end position="11"/>
    </location>
</feature>
<dbReference type="EMBL" id="DS783682">
    <property type="protein sequence ID" value="EEC09770.1"/>
    <property type="molecule type" value="Genomic_DNA"/>
</dbReference>
<dbReference type="VEuPathDB" id="VectorBase:ISCI008452"/>
<sequence>DCTPPSPPPPLLEHHMTRPRPPEDEGAPRCPRGLQGRSARGSPGAAAGSPGGVGSSPQPSDTSSEPSLMHQHTPGGTGKYFGRSLSWLPTRLEGSTGRQLGRSSCGLVGVQPRECPSRKFPKRT</sequence>
<feature type="non-terminal residue" evidence="2">
    <location>
        <position position="1"/>
    </location>
</feature>
<feature type="non-terminal residue" evidence="2">
    <location>
        <position position="124"/>
    </location>
</feature>
<dbReference type="Proteomes" id="UP000001555">
    <property type="component" value="Unassembled WGS sequence"/>
</dbReference>
<dbReference type="InParanoid" id="B7PT48"/>
<dbReference type="EnsemblMetazoa" id="ISCW008452-RA">
    <property type="protein sequence ID" value="ISCW008452-PA"/>
    <property type="gene ID" value="ISCW008452"/>
</dbReference>
<organism>
    <name type="scientific">Ixodes scapularis</name>
    <name type="common">Black-legged tick</name>
    <name type="synonym">Deer tick</name>
    <dbReference type="NCBI Taxonomy" id="6945"/>
    <lineage>
        <taxon>Eukaryota</taxon>
        <taxon>Metazoa</taxon>
        <taxon>Ecdysozoa</taxon>
        <taxon>Arthropoda</taxon>
        <taxon>Chelicerata</taxon>
        <taxon>Arachnida</taxon>
        <taxon>Acari</taxon>
        <taxon>Parasitiformes</taxon>
        <taxon>Ixodida</taxon>
        <taxon>Ixodoidea</taxon>
        <taxon>Ixodidae</taxon>
        <taxon>Ixodinae</taxon>
        <taxon>Ixodes</taxon>
    </lineage>
</organism>
<dbReference type="EMBL" id="ABJB010941770">
    <property type="status" value="NOT_ANNOTATED_CDS"/>
    <property type="molecule type" value="Genomic_DNA"/>
</dbReference>
<feature type="compositionally biased region" description="Low complexity" evidence="1">
    <location>
        <begin position="35"/>
        <end position="48"/>
    </location>
</feature>
<dbReference type="VEuPathDB" id="VectorBase:ISCW008452"/>
<keyword evidence="4" id="KW-1185">Reference proteome</keyword>
<evidence type="ECO:0000256" key="1">
    <source>
        <dbReference type="SAM" id="MobiDB-lite"/>
    </source>
</evidence>
<protein>
    <submittedName>
        <fullName evidence="2 3">Uncharacterized protein</fullName>
    </submittedName>
</protein>
<dbReference type="HOGENOM" id="CLU_2009619_0_0_1"/>
<evidence type="ECO:0000313" key="4">
    <source>
        <dbReference type="Proteomes" id="UP000001555"/>
    </source>
</evidence>
<reference evidence="3" key="2">
    <citation type="submission" date="2020-05" db="UniProtKB">
        <authorList>
            <consortium name="EnsemblMetazoa"/>
        </authorList>
    </citation>
    <scope>IDENTIFICATION</scope>
    <source>
        <strain evidence="3">wikel</strain>
    </source>
</reference>
<gene>
    <name evidence="2" type="ORF">IscW_ISCW008452</name>
</gene>
<reference evidence="2 4" key="1">
    <citation type="submission" date="2008-03" db="EMBL/GenBank/DDBJ databases">
        <title>Annotation of Ixodes scapularis.</title>
        <authorList>
            <consortium name="Ixodes scapularis Genome Project Consortium"/>
            <person name="Caler E."/>
            <person name="Hannick L.I."/>
            <person name="Bidwell S."/>
            <person name="Joardar V."/>
            <person name="Thiagarajan M."/>
            <person name="Amedeo P."/>
            <person name="Galinsky K.J."/>
            <person name="Schobel S."/>
            <person name="Inman J."/>
            <person name="Hostetler J."/>
            <person name="Miller J."/>
            <person name="Hammond M."/>
            <person name="Megy K."/>
            <person name="Lawson D."/>
            <person name="Kodira C."/>
            <person name="Sutton G."/>
            <person name="Meyer J."/>
            <person name="Hill C.A."/>
            <person name="Birren B."/>
            <person name="Nene V."/>
            <person name="Collins F."/>
            <person name="Alarcon-Chaidez F."/>
            <person name="Wikel S."/>
            <person name="Strausberg R."/>
        </authorList>
    </citation>
    <scope>NUCLEOTIDE SEQUENCE [LARGE SCALE GENOMIC DNA]</scope>
    <source>
        <strain evidence="4">Wikel</strain>
        <strain evidence="2">Wikel colony</strain>
    </source>
</reference>